<sequence length="404" mass="44905">MFSETLVGVSTVRAYGAQQRFIEENQARVDTNARCFYYMYAANRWFGVRTALIGGTVILCAALATVSLGILTWTLQFGDYLVWIVRVQAALEMNLNAVERVDEYSEIEQERPAVIESNRPPANWPQRGAITMSNLEMRYSPDQEPVLHNVSFSVKGGEKVGIVGRTGAGKSSLSLSLFRIVEPSNGSIKIDGIDISTIGLYDLRSKITMIPQVSFFFHDRPVLFQGTIRSNLDPFEEFQDSELWACLRDIKFWESMQTADTANASAAVELSEDTLLPTAPISGSLEASVAEGGTNFSQGQRQLLCLARAMLKRSVLTVFDEATASVDNETDANIQRVIRGPAFEDTTLLSIVHRLRTIADYDKVLVLDKGRVMQFGTPAALMQEDGIFKTCIKIESHFHNYKSV</sequence>
<keyword evidence="7" id="KW-0067">ATP-binding</keyword>
<dbReference type="GO" id="GO:0016887">
    <property type="term" value="F:ATP hydrolysis activity"/>
    <property type="evidence" value="ECO:0007669"/>
    <property type="project" value="InterPro"/>
</dbReference>
<name>A0A1Y2CIE6_9FUNG</name>
<dbReference type="InterPro" id="IPR027417">
    <property type="entry name" value="P-loop_NTPase"/>
</dbReference>
<dbReference type="Pfam" id="PF00005">
    <property type="entry name" value="ABC_tran"/>
    <property type="match status" value="1"/>
</dbReference>
<dbReference type="GO" id="GO:0005524">
    <property type="term" value="F:ATP binding"/>
    <property type="evidence" value="ECO:0007669"/>
    <property type="project" value="UniProtKB-KW"/>
</dbReference>
<dbReference type="Proteomes" id="UP000193642">
    <property type="component" value="Unassembled WGS sequence"/>
</dbReference>
<dbReference type="SUPFAM" id="SSF52540">
    <property type="entry name" value="P-loop containing nucleoside triphosphate hydrolases"/>
    <property type="match status" value="1"/>
</dbReference>
<dbReference type="InterPro" id="IPR036640">
    <property type="entry name" value="ABC1_TM_sf"/>
</dbReference>
<keyword evidence="3" id="KW-0813">Transport</keyword>
<dbReference type="PANTHER" id="PTHR24223">
    <property type="entry name" value="ATP-BINDING CASSETTE SUB-FAMILY C"/>
    <property type="match status" value="1"/>
</dbReference>
<evidence type="ECO:0000259" key="11">
    <source>
        <dbReference type="PROSITE" id="PS50893"/>
    </source>
</evidence>
<accession>A0A1Y2CIE6</accession>
<dbReference type="Gene3D" id="3.40.50.300">
    <property type="entry name" value="P-loop containing nucleotide triphosphate hydrolases"/>
    <property type="match status" value="1"/>
</dbReference>
<dbReference type="AlphaFoldDB" id="A0A1Y2CIE6"/>
<evidence type="ECO:0000256" key="6">
    <source>
        <dbReference type="ARBA" id="ARBA00022741"/>
    </source>
</evidence>
<dbReference type="InterPro" id="IPR017871">
    <property type="entry name" value="ABC_transporter-like_CS"/>
</dbReference>
<dbReference type="InterPro" id="IPR050173">
    <property type="entry name" value="ABC_transporter_C-like"/>
</dbReference>
<evidence type="ECO:0000256" key="3">
    <source>
        <dbReference type="ARBA" id="ARBA00022448"/>
    </source>
</evidence>
<keyword evidence="13" id="KW-0378">Hydrolase</keyword>
<feature type="domain" description="ABC transporter" evidence="11">
    <location>
        <begin position="130"/>
        <end position="394"/>
    </location>
</feature>
<dbReference type="Pfam" id="PF00664">
    <property type="entry name" value="ABC_membrane"/>
    <property type="match status" value="1"/>
</dbReference>
<dbReference type="CDD" id="cd03244">
    <property type="entry name" value="ABCC_MRP_domain2"/>
    <property type="match status" value="1"/>
</dbReference>
<evidence type="ECO:0000313" key="14">
    <source>
        <dbReference type="Proteomes" id="UP000193642"/>
    </source>
</evidence>
<keyword evidence="14" id="KW-1185">Reference proteome</keyword>
<keyword evidence="9 10" id="KW-0472">Membrane</keyword>
<dbReference type="Gene3D" id="1.20.1560.10">
    <property type="entry name" value="ABC transporter type 1, transmembrane domain"/>
    <property type="match status" value="1"/>
</dbReference>
<dbReference type="SMART" id="SM00382">
    <property type="entry name" value="AAA"/>
    <property type="match status" value="1"/>
</dbReference>
<proteinExistence type="inferred from homology"/>
<dbReference type="SUPFAM" id="SSF90123">
    <property type="entry name" value="ABC transporter transmembrane region"/>
    <property type="match status" value="1"/>
</dbReference>
<evidence type="ECO:0000259" key="12">
    <source>
        <dbReference type="PROSITE" id="PS50929"/>
    </source>
</evidence>
<keyword evidence="6" id="KW-0547">Nucleotide-binding</keyword>
<evidence type="ECO:0000313" key="13">
    <source>
        <dbReference type="EMBL" id="ORY46792.1"/>
    </source>
</evidence>
<evidence type="ECO:0000256" key="4">
    <source>
        <dbReference type="ARBA" id="ARBA00022692"/>
    </source>
</evidence>
<comment type="similarity">
    <text evidence="2">Belongs to the ABC transporter superfamily. ABCC family. Conjugate transporter (TC 3.A.1.208) subfamily.</text>
</comment>
<evidence type="ECO:0000256" key="10">
    <source>
        <dbReference type="SAM" id="Phobius"/>
    </source>
</evidence>
<dbReference type="FunFam" id="3.40.50.300:FF:000610">
    <property type="entry name" value="Multidrug resistance-associated ABC transporter"/>
    <property type="match status" value="1"/>
</dbReference>
<evidence type="ECO:0000256" key="7">
    <source>
        <dbReference type="ARBA" id="ARBA00022840"/>
    </source>
</evidence>
<keyword evidence="8 10" id="KW-1133">Transmembrane helix</keyword>
<keyword evidence="5" id="KW-0677">Repeat</keyword>
<dbReference type="InterPro" id="IPR003439">
    <property type="entry name" value="ABC_transporter-like_ATP-bd"/>
</dbReference>
<dbReference type="GO" id="GO:0140359">
    <property type="term" value="F:ABC-type transporter activity"/>
    <property type="evidence" value="ECO:0007669"/>
    <property type="project" value="InterPro"/>
</dbReference>
<dbReference type="PROSITE" id="PS50929">
    <property type="entry name" value="ABC_TM1F"/>
    <property type="match status" value="1"/>
</dbReference>
<comment type="caution">
    <text evidence="13">The sequence shown here is derived from an EMBL/GenBank/DDBJ whole genome shotgun (WGS) entry which is preliminary data.</text>
</comment>
<gene>
    <name evidence="13" type="ORF">BCR33DRAFT_715226</name>
</gene>
<reference evidence="13 14" key="1">
    <citation type="submission" date="2016-07" db="EMBL/GenBank/DDBJ databases">
        <title>Pervasive Adenine N6-methylation of Active Genes in Fungi.</title>
        <authorList>
            <consortium name="DOE Joint Genome Institute"/>
            <person name="Mondo S.J."/>
            <person name="Dannebaum R.O."/>
            <person name="Kuo R.C."/>
            <person name="Labutti K."/>
            <person name="Haridas S."/>
            <person name="Kuo A."/>
            <person name="Salamov A."/>
            <person name="Ahrendt S.R."/>
            <person name="Lipzen A."/>
            <person name="Sullivan W."/>
            <person name="Andreopoulos W.B."/>
            <person name="Clum A."/>
            <person name="Lindquist E."/>
            <person name="Daum C."/>
            <person name="Ramamoorthy G.K."/>
            <person name="Gryganskyi A."/>
            <person name="Culley D."/>
            <person name="Magnuson J.K."/>
            <person name="James T.Y."/>
            <person name="O'Malley M.A."/>
            <person name="Stajich J.E."/>
            <person name="Spatafora J.W."/>
            <person name="Visel A."/>
            <person name="Grigoriev I.V."/>
        </authorList>
    </citation>
    <scope>NUCLEOTIDE SEQUENCE [LARGE SCALE GENOMIC DNA]</scope>
    <source>
        <strain evidence="13 14">JEL800</strain>
    </source>
</reference>
<dbReference type="GO" id="GO:0016020">
    <property type="term" value="C:membrane"/>
    <property type="evidence" value="ECO:0007669"/>
    <property type="project" value="UniProtKB-SubCell"/>
</dbReference>
<comment type="subcellular location">
    <subcellularLocation>
        <location evidence="1">Membrane</location>
    </subcellularLocation>
</comment>
<dbReference type="PROSITE" id="PS50893">
    <property type="entry name" value="ABC_TRANSPORTER_2"/>
    <property type="match status" value="1"/>
</dbReference>
<evidence type="ECO:0000256" key="1">
    <source>
        <dbReference type="ARBA" id="ARBA00004370"/>
    </source>
</evidence>
<dbReference type="InterPro" id="IPR011527">
    <property type="entry name" value="ABC1_TM_dom"/>
</dbReference>
<evidence type="ECO:0000256" key="2">
    <source>
        <dbReference type="ARBA" id="ARBA00009726"/>
    </source>
</evidence>
<evidence type="ECO:0000256" key="8">
    <source>
        <dbReference type="ARBA" id="ARBA00022989"/>
    </source>
</evidence>
<dbReference type="PANTHER" id="PTHR24223:SF353">
    <property type="entry name" value="ABC TRANSPORTER ATP-BINDING PROTEIN_PERMEASE VMR1-RELATED"/>
    <property type="match status" value="1"/>
</dbReference>
<protein>
    <submittedName>
        <fullName evidence="13">p-loop containing nucleoside triphosphate hydrolase protein</fullName>
    </submittedName>
</protein>
<dbReference type="OrthoDB" id="6500128at2759"/>
<dbReference type="EMBL" id="MCGO01000015">
    <property type="protein sequence ID" value="ORY46792.1"/>
    <property type="molecule type" value="Genomic_DNA"/>
</dbReference>
<evidence type="ECO:0000256" key="9">
    <source>
        <dbReference type="ARBA" id="ARBA00023136"/>
    </source>
</evidence>
<dbReference type="InterPro" id="IPR003593">
    <property type="entry name" value="AAA+_ATPase"/>
</dbReference>
<evidence type="ECO:0000256" key="5">
    <source>
        <dbReference type="ARBA" id="ARBA00022737"/>
    </source>
</evidence>
<keyword evidence="4 10" id="KW-0812">Transmembrane</keyword>
<feature type="transmembrane region" description="Helical" evidence="10">
    <location>
        <begin position="51"/>
        <end position="75"/>
    </location>
</feature>
<dbReference type="PROSITE" id="PS00211">
    <property type="entry name" value="ABC_TRANSPORTER_1"/>
    <property type="match status" value="1"/>
</dbReference>
<dbReference type="STRING" id="329046.A0A1Y2CIE6"/>
<feature type="domain" description="ABC transmembrane type-1" evidence="12">
    <location>
        <begin position="1"/>
        <end position="72"/>
    </location>
</feature>
<organism evidence="13 14">
    <name type="scientific">Rhizoclosmatium globosum</name>
    <dbReference type="NCBI Taxonomy" id="329046"/>
    <lineage>
        <taxon>Eukaryota</taxon>
        <taxon>Fungi</taxon>
        <taxon>Fungi incertae sedis</taxon>
        <taxon>Chytridiomycota</taxon>
        <taxon>Chytridiomycota incertae sedis</taxon>
        <taxon>Chytridiomycetes</taxon>
        <taxon>Chytridiales</taxon>
        <taxon>Chytriomycetaceae</taxon>
        <taxon>Rhizoclosmatium</taxon>
    </lineage>
</organism>